<dbReference type="PROSITE" id="PS50104">
    <property type="entry name" value="TIR"/>
    <property type="match status" value="1"/>
</dbReference>
<keyword evidence="2" id="KW-0812">Transmembrane</keyword>
<gene>
    <name evidence="4" type="ordered locus">Francci3_2995</name>
</gene>
<feature type="transmembrane region" description="Helical" evidence="2">
    <location>
        <begin position="246"/>
        <end position="265"/>
    </location>
</feature>
<keyword evidence="2" id="KW-1133">Transmembrane helix</keyword>
<evidence type="ECO:0000256" key="1">
    <source>
        <dbReference type="SAM" id="MobiDB-lite"/>
    </source>
</evidence>
<feature type="transmembrane region" description="Helical" evidence="2">
    <location>
        <begin position="271"/>
        <end position="291"/>
    </location>
</feature>
<dbReference type="InterPro" id="IPR035897">
    <property type="entry name" value="Toll_tir_struct_dom_sf"/>
</dbReference>
<dbReference type="Gene3D" id="3.40.50.10140">
    <property type="entry name" value="Toll/interleukin-1 receptor homology (TIR) domain"/>
    <property type="match status" value="1"/>
</dbReference>
<evidence type="ECO:0000313" key="5">
    <source>
        <dbReference type="Proteomes" id="UP000001937"/>
    </source>
</evidence>
<dbReference type="STRING" id="106370.Francci3_2995"/>
<keyword evidence="2" id="KW-0472">Membrane</keyword>
<sequence length="374" mass="40059">MAFILERRYDHPSAGASSPEDFTGGNRVDQGDFFISYCQRDRDWAEWIAWQLQEVGYRVFLQAWHIGPGRNWVRDMGQGMENCRHTIAVLSPEYLNSPYCRAEWQAAFEYDPEGNLRKLIPVRIAECTPTGMLRQVVHFDLIGIDDEDAAREELLRNVRSAWEKEGGLAPKKRPGFPPAQGTRTEPPEPDPAGTPGTPAAVTPDTGLTLPLPPTQRPITSRPTFPPEVAGWRRAARALRTALTRGWVVLPTLAAAIVIGIAFQVADGGPGGVLVGSLVAALAAAAPAFMLFPPTDRTATLVVGGACVVGALGGAEIAHGRAWAAMAEVLGAAAFSAVFTIAMRPPRPAPPADPADPDPAAVTEPGVRNKSVVTP</sequence>
<evidence type="ECO:0000313" key="4">
    <source>
        <dbReference type="EMBL" id="ABD12352.1"/>
    </source>
</evidence>
<reference evidence="4 5" key="1">
    <citation type="journal article" date="2007" name="Genome Res.">
        <title>Genome characteristics of facultatively symbiotic Frankia sp. strains reflect host range and host plant biogeography.</title>
        <authorList>
            <person name="Normand P."/>
            <person name="Lapierre P."/>
            <person name="Tisa L.S."/>
            <person name="Gogarten J.P."/>
            <person name="Alloisio N."/>
            <person name="Bagnarol E."/>
            <person name="Bassi C.A."/>
            <person name="Berry A.M."/>
            <person name="Bickhart D.M."/>
            <person name="Choisne N."/>
            <person name="Couloux A."/>
            <person name="Cournoyer B."/>
            <person name="Cruveiller S."/>
            <person name="Daubin V."/>
            <person name="Demange N."/>
            <person name="Francino M.P."/>
            <person name="Goltsman E."/>
            <person name="Huang Y."/>
            <person name="Kopp O.R."/>
            <person name="Labarre L."/>
            <person name="Lapidus A."/>
            <person name="Lavire C."/>
            <person name="Marechal J."/>
            <person name="Martinez M."/>
            <person name="Mastronunzio J.E."/>
            <person name="Mullin B.C."/>
            <person name="Niemann J."/>
            <person name="Pujic P."/>
            <person name="Rawnsley T."/>
            <person name="Rouy Z."/>
            <person name="Schenowitz C."/>
            <person name="Sellstedt A."/>
            <person name="Tavares F."/>
            <person name="Tomkins J.P."/>
            <person name="Vallenet D."/>
            <person name="Valverde C."/>
            <person name="Wall L.G."/>
            <person name="Wang Y."/>
            <person name="Medigue C."/>
            <person name="Benson D.R."/>
        </authorList>
    </citation>
    <scope>NUCLEOTIDE SEQUENCE [LARGE SCALE GENOMIC DNA]</scope>
    <source>
        <strain evidence="5">DSM 45818 / CECT 9043 / CcI3</strain>
    </source>
</reference>
<keyword evidence="5" id="KW-1185">Reference proteome</keyword>
<dbReference type="Pfam" id="PF13676">
    <property type="entry name" value="TIR_2"/>
    <property type="match status" value="1"/>
</dbReference>
<proteinExistence type="predicted"/>
<name>Q2J8P0_FRACC</name>
<feature type="region of interest" description="Disordered" evidence="1">
    <location>
        <begin position="345"/>
        <end position="374"/>
    </location>
</feature>
<dbReference type="KEGG" id="fra:Francci3_2995"/>
<evidence type="ECO:0000256" key="2">
    <source>
        <dbReference type="SAM" id="Phobius"/>
    </source>
</evidence>
<dbReference type="eggNOG" id="COG0457">
    <property type="taxonomic scope" value="Bacteria"/>
</dbReference>
<feature type="transmembrane region" description="Helical" evidence="2">
    <location>
        <begin position="322"/>
        <end position="341"/>
    </location>
</feature>
<dbReference type="GO" id="GO:0007165">
    <property type="term" value="P:signal transduction"/>
    <property type="evidence" value="ECO:0007669"/>
    <property type="project" value="InterPro"/>
</dbReference>
<dbReference type="InterPro" id="IPR000157">
    <property type="entry name" value="TIR_dom"/>
</dbReference>
<organism evidence="4 5">
    <name type="scientific">Frankia casuarinae (strain DSM 45818 / CECT 9043 / HFP020203 / CcI3)</name>
    <dbReference type="NCBI Taxonomy" id="106370"/>
    <lineage>
        <taxon>Bacteria</taxon>
        <taxon>Bacillati</taxon>
        <taxon>Actinomycetota</taxon>
        <taxon>Actinomycetes</taxon>
        <taxon>Frankiales</taxon>
        <taxon>Frankiaceae</taxon>
        <taxon>Frankia</taxon>
    </lineage>
</organism>
<accession>Q2J8P0</accession>
<keyword evidence="4" id="KW-0675">Receptor</keyword>
<dbReference type="EMBL" id="CP000249">
    <property type="protein sequence ID" value="ABD12352.1"/>
    <property type="molecule type" value="Genomic_DNA"/>
</dbReference>
<feature type="compositionally biased region" description="Low complexity" evidence="1">
    <location>
        <begin position="191"/>
        <end position="209"/>
    </location>
</feature>
<evidence type="ECO:0000259" key="3">
    <source>
        <dbReference type="PROSITE" id="PS50104"/>
    </source>
</evidence>
<feature type="transmembrane region" description="Helical" evidence="2">
    <location>
        <begin position="298"/>
        <end position="316"/>
    </location>
</feature>
<dbReference type="HOGENOM" id="CLU_739172_0_0_11"/>
<dbReference type="SMART" id="SM00255">
    <property type="entry name" value="TIR"/>
    <property type="match status" value="1"/>
</dbReference>
<feature type="region of interest" description="Disordered" evidence="1">
    <location>
        <begin position="164"/>
        <end position="225"/>
    </location>
</feature>
<dbReference type="SUPFAM" id="SSF52200">
    <property type="entry name" value="Toll/Interleukin receptor TIR domain"/>
    <property type="match status" value="1"/>
</dbReference>
<protein>
    <submittedName>
        <fullName evidence="4">Toll-Interleukin receptor</fullName>
    </submittedName>
</protein>
<dbReference type="Proteomes" id="UP000001937">
    <property type="component" value="Chromosome"/>
</dbReference>
<feature type="domain" description="TIR" evidence="3">
    <location>
        <begin position="29"/>
        <end position="162"/>
    </location>
</feature>
<dbReference type="AlphaFoldDB" id="Q2J8P0"/>